<dbReference type="AlphaFoldDB" id="A0A918FDM7"/>
<gene>
    <name evidence="1" type="ORF">GCM10008957_50250</name>
</gene>
<evidence type="ECO:0000313" key="2">
    <source>
        <dbReference type="Proteomes" id="UP000603865"/>
    </source>
</evidence>
<dbReference type="Proteomes" id="UP000603865">
    <property type="component" value="Unassembled WGS sequence"/>
</dbReference>
<evidence type="ECO:0000313" key="1">
    <source>
        <dbReference type="EMBL" id="GGR33941.1"/>
    </source>
</evidence>
<name>A0A918FDM7_9DEIO</name>
<reference evidence="1" key="1">
    <citation type="journal article" date="2014" name="Int. J. Syst. Evol. Microbiol.">
        <title>Complete genome sequence of Corynebacterium casei LMG S-19264T (=DSM 44701T), isolated from a smear-ripened cheese.</title>
        <authorList>
            <consortium name="US DOE Joint Genome Institute (JGI-PGF)"/>
            <person name="Walter F."/>
            <person name="Albersmeier A."/>
            <person name="Kalinowski J."/>
            <person name="Ruckert C."/>
        </authorList>
    </citation>
    <scope>NUCLEOTIDE SEQUENCE</scope>
    <source>
        <strain evidence="1">JCM 31311</strain>
    </source>
</reference>
<reference evidence="1" key="2">
    <citation type="submission" date="2020-09" db="EMBL/GenBank/DDBJ databases">
        <authorList>
            <person name="Sun Q."/>
            <person name="Ohkuma M."/>
        </authorList>
    </citation>
    <scope>NUCLEOTIDE SEQUENCE</scope>
    <source>
        <strain evidence="1">JCM 31311</strain>
    </source>
</reference>
<keyword evidence="2" id="KW-1185">Reference proteome</keyword>
<sequence>MQYQHVVTAGAPFRVQIRLVCARYTVRYASKENSPAPHLVWESDTVVFDCPVEQQVISLCQMFTFSRSGRATQLPIQTPDALRESFSWYWQVREDRKGQPERYYNFVVPVLPFQTTLLKEHPDCSVEQSRRIDDTLNDQFWSDHVRPSTSSAGSRTKPIAALMPSISRFTV</sequence>
<accession>A0A918FDM7</accession>
<proteinExistence type="predicted"/>
<dbReference type="EMBL" id="BMQL01000061">
    <property type="protein sequence ID" value="GGR33941.1"/>
    <property type="molecule type" value="Genomic_DNA"/>
</dbReference>
<comment type="caution">
    <text evidence="1">The sequence shown here is derived from an EMBL/GenBank/DDBJ whole genome shotgun (WGS) entry which is preliminary data.</text>
</comment>
<organism evidence="1 2">
    <name type="scientific">Deinococcus ruber</name>
    <dbReference type="NCBI Taxonomy" id="1848197"/>
    <lineage>
        <taxon>Bacteria</taxon>
        <taxon>Thermotogati</taxon>
        <taxon>Deinococcota</taxon>
        <taxon>Deinococci</taxon>
        <taxon>Deinococcales</taxon>
        <taxon>Deinococcaceae</taxon>
        <taxon>Deinococcus</taxon>
    </lineage>
</organism>
<protein>
    <submittedName>
        <fullName evidence="1">Uncharacterized protein</fullName>
    </submittedName>
</protein>